<dbReference type="Proteomes" id="UP000321337">
    <property type="component" value="Unassembled WGS sequence"/>
</dbReference>
<reference evidence="1 2" key="1">
    <citation type="submission" date="2019-07" db="EMBL/GenBank/DDBJ databases">
        <title>Whole genome shotgun sequence of Thiobacillus plumbophilus NBRC 107929.</title>
        <authorList>
            <person name="Hosoyama A."/>
            <person name="Uohara A."/>
            <person name="Ohji S."/>
            <person name="Ichikawa N."/>
        </authorList>
    </citation>
    <scope>NUCLEOTIDE SEQUENCE [LARGE SCALE GENOMIC DNA]</scope>
    <source>
        <strain evidence="1 2">NBRC 107929</strain>
    </source>
</reference>
<dbReference type="EMBL" id="BKAD01000007">
    <property type="protein sequence ID" value="GEP29605.1"/>
    <property type="molecule type" value="Genomic_DNA"/>
</dbReference>
<proteinExistence type="predicted"/>
<protein>
    <submittedName>
        <fullName evidence="1">Uncharacterized protein</fullName>
    </submittedName>
</protein>
<keyword evidence="2" id="KW-1185">Reference proteome</keyword>
<accession>A0A512L553</accession>
<name>A0A512L553_9PROT</name>
<gene>
    <name evidence="1" type="ORF">TPL01_07430</name>
</gene>
<organism evidence="1 2">
    <name type="scientific">Sulfuriferula plumbiphila</name>
    <dbReference type="NCBI Taxonomy" id="171865"/>
    <lineage>
        <taxon>Bacteria</taxon>
        <taxon>Pseudomonadati</taxon>
        <taxon>Pseudomonadota</taxon>
        <taxon>Betaproteobacteria</taxon>
        <taxon>Nitrosomonadales</taxon>
        <taxon>Sulfuricellaceae</taxon>
        <taxon>Sulfuriferula</taxon>
    </lineage>
</organism>
<comment type="caution">
    <text evidence="1">The sequence shown here is derived from an EMBL/GenBank/DDBJ whole genome shotgun (WGS) entry which is preliminary data.</text>
</comment>
<dbReference type="AlphaFoldDB" id="A0A512L553"/>
<dbReference type="OrthoDB" id="5296242at2"/>
<evidence type="ECO:0000313" key="2">
    <source>
        <dbReference type="Proteomes" id="UP000321337"/>
    </source>
</evidence>
<dbReference type="RefSeq" id="WP_147070899.1">
    <property type="nucleotide sequence ID" value="NZ_AP021884.1"/>
</dbReference>
<sequence>MQESFYRPDSELLRTTRTLPAAIYNLAHTLLAQSQTGCVFVPIRTMQYMAVLDKAEFIFVDRERPGLIELAWQSFHPGSRIALEDPVPFDLVYYDKRAAHTMQRLVAEFYKALMLLSERRIADAPPAKILSFSRKC</sequence>
<evidence type="ECO:0000313" key="1">
    <source>
        <dbReference type="EMBL" id="GEP29605.1"/>
    </source>
</evidence>